<evidence type="ECO:0000256" key="1">
    <source>
        <dbReference type="ARBA" id="ARBA00023136"/>
    </source>
</evidence>
<name>A0A2C5Z055_9HYPO</name>
<evidence type="ECO:0000313" key="4">
    <source>
        <dbReference type="Proteomes" id="UP000226431"/>
    </source>
</evidence>
<evidence type="ECO:0000313" key="3">
    <source>
        <dbReference type="EMBL" id="PHH73150.1"/>
    </source>
</evidence>
<dbReference type="AlphaFoldDB" id="A0A2C5Z055"/>
<dbReference type="PANTHER" id="PTHR13315:SF4">
    <property type="entry name" value="METALLOPHOSPHOESTERASE, ISOFORM E"/>
    <property type="match status" value="1"/>
</dbReference>
<feature type="transmembrane region" description="Helical" evidence="2">
    <location>
        <begin position="31"/>
        <end position="49"/>
    </location>
</feature>
<dbReference type="GO" id="GO:0006506">
    <property type="term" value="P:GPI anchor biosynthetic process"/>
    <property type="evidence" value="ECO:0007669"/>
    <property type="project" value="InterPro"/>
</dbReference>
<dbReference type="SUPFAM" id="SSF56300">
    <property type="entry name" value="Metallo-dependent phosphatases"/>
    <property type="match status" value="1"/>
</dbReference>
<dbReference type="STRING" id="2004952.A0A2C5Z055"/>
<organism evidence="3 4">
    <name type="scientific">Ophiocordyceps camponoti-rufipedis</name>
    <dbReference type="NCBI Taxonomy" id="2004952"/>
    <lineage>
        <taxon>Eukaryota</taxon>
        <taxon>Fungi</taxon>
        <taxon>Dikarya</taxon>
        <taxon>Ascomycota</taxon>
        <taxon>Pezizomycotina</taxon>
        <taxon>Sordariomycetes</taxon>
        <taxon>Hypocreomycetidae</taxon>
        <taxon>Hypocreales</taxon>
        <taxon>Ophiocordycipitaceae</taxon>
        <taxon>Ophiocordyceps</taxon>
    </lineage>
</organism>
<dbReference type="InterPro" id="IPR029052">
    <property type="entry name" value="Metallo-depent_PP-like"/>
</dbReference>
<comment type="caution">
    <text evidence="3">The sequence shown here is derived from an EMBL/GenBank/DDBJ whole genome shotgun (WGS) entry which is preliminary data.</text>
</comment>
<keyword evidence="2" id="KW-1133">Transmembrane helix</keyword>
<evidence type="ECO:0000256" key="2">
    <source>
        <dbReference type="SAM" id="Phobius"/>
    </source>
</evidence>
<dbReference type="OrthoDB" id="5977743at2759"/>
<dbReference type="GO" id="GO:0016020">
    <property type="term" value="C:membrane"/>
    <property type="evidence" value="ECO:0007669"/>
    <property type="project" value="GOC"/>
</dbReference>
<reference evidence="3 4" key="1">
    <citation type="submission" date="2017-06" db="EMBL/GenBank/DDBJ databases">
        <title>Ant-infecting Ophiocordyceps genomes reveal a high diversity of potential behavioral manipulation genes and a possible major role for enterotoxins.</title>
        <authorList>
            <person name="De Bekker C."/>
            <person name="Evans H.C."/>
            <person name="Brachmann A."/>
            <person name="Hughes D.P."/>
        </authorList>
    </citation>
    <scope>NUCLEOTIDE SEQUENCE [LARGE SCALE GENOMIC DNA]</scope>
    <source>
        <strain evidence="3 4">Map16</strain>
    </source>
</reference>
<dbReference type="EMBL" id="NJES01000365">
    <property type="protein sequence ID" value="PHH73150.1"/>
    <property type="molecule type" value="Genomic_DNA"/>
</dbReference>
<dbReference type="InterPro" id="IPR033308">
    <property type="entry name" value="PGAP5/Cdc1/Ted1"/>
</dbReference>
<keyword evidence="1 2" id="KW-0472">Membrane</keyword>
<keyword evidence="2" id="KW-0812">Transmembrane</keyword>
<accession>A0A2C5Z055</accession>
<dbReference type="GO" id="GO:0005783">
    <property type="term" value="C:endoplasmic reticulum"/>
    <property type="evidence" value="ECO:0007669"/>
    <property type="project" value="TreeGrafter"/>
</dbReference>
<keyword evidence="4" id="KW-1185">Reference proteome</keyword>
<dbReference type="Proteomes" id="UP000226431">
    <property type="component" value="Unassembled WGS sequence"/>
</dbReference>
<gene>
    <name evidence="3" type="ORF">CDD80_4014</name>
</gene>
<dbReference type="PANTHER" id="PTHR13315">
    <property type="entry name" value="METALLO PHOSPHOESTERASE RELATED"/>
    <property type="match status" value="1"/>
</dbReference>
<proteinExistence type="predicted"/>
<sequence length="465" mass="52826">MIELSRAWAWARRGAAAAARQTGRNLAPSRLLSFPHGLVLVWIVILLWGERWVFSSKIGACDWRRWEQWPAASSPHRVVFIADPQIIDPHSYPGRPWPLSALTVLVTDNYMRRGYLALQRRLHPDSLFFLGDLFDGGREWKTRQGRFVDPRWGIRRPEREQRWLATWNRKYDERYWLREYRRFSDIFFRPWNTAGGDPGPWQRGRKLVASLPGNHDLGFGAQVQVPVRDRFGAFFGDVNRVDVVGNHTVVSVDSVSLSADSSRYGQKHDLRPIYGPVHDFLDGVQSAKRRATRRELDAWYGIDSGRRFGHVVEEVADADLSRFPPVTDSDGPDWPTILLSHVPLHRDPGTPCGPLREHWPPSKPPRGQPGPVVPDHRNAISVTAGYQYQNVLSEDDSQRLVGSVGNISRVFSGDDHDYCELVHPSGVRETTVKSFSMAMSVSKPGFLMASLWNPQREPSSSPSST</sequence>
<protein>
    <submittedName>
        <fullName evidence="3">Uncharacterized protein</fullName>
    </submittedName>
</protein>